<evidence type="ECO:0000256" key="8">
    <source>
        <dbReference type="ARBA" id="ARBA00023004"/>
    </source>
</evidence>
<feature type="transmembrane region" description="Helical" evidence="10">
    <location>
        <begin position="626"/>
        <end position="648"/>
    </location>
</feature>
<dbReference type="EMBL" id="JASZZN010000003">
    <property type="protein sequence ID" value="MDM4014880.1"/>
    <property type="molecule type" value="Genomic_DNA"/>
</dbReference>
<keyword evidence="10" id="KW-0812">Transmembrane</keyword>
<evidence type="ECO:0000256" key="5">
    <source>
        <dbReference type="ARBA" id="ARBA00022617"/>
    </source>
</evidence>
<dbReference type="InterPro" id="IPR023753">
    <property type="entry name" value="FAD/NAD-binding_dom"/>
</dbReference>
<dbReference type="RefSeq" id="WP_289162574.1">
    <property type="nucleotide sequence ID" value="NZ_JASZZN010000003.1"/>
</dbReference>
<comment type="caution">
    <text evidence="13">The sequence shown here is derived from an EMBL/GenBank/DDBJ whole genome shotgun (WGS) entry which is preliminary data.</text>
</comment>
<evidence type="ECO:0000256" key="6">
    <source>
        <dbReference type="ARBA" id="ARBA00022723"/>
    </source>
</evidence>
<name>A0ABT7PEE6_9BACT</name>
<dbReference type="Pfam" id="PF04324">
    <property type="entry name" value="Fer2_BFD"/>
    <property type="match status" value="1"/>
</dbReference>
<comment type="cofactor">
    <cofactor evidence="1">
        <name>siroheme</name>
        <dbReference type="ChEBI" id="CHEBI:60052"/>
    </cofactor>
</comment>
<keyword evidence="14" id="KW-1185">Reference proteome</keyword>
<dbReference type="InterPro" id="IPR036188">
    <property type="entry name" value="FAD/NAD-bd_sf"/>
</dbReference>
<dbReference type="Gene3D" id="3.50.50.60">
    <property type="entry name" value="FAD/NAD(P)-binding domain"/>
    <property type="match status" value="2"/>
</dbReference>
<dbReference type="InterPro" id="IPR007419">
    <property type="entry name" value="BFD-like_2Fe2S-bd_dom"/>
</dbReference>
<evidence type="ECO:0000256" key="7">
    <source>
        <dbReference type="ARBA" id="ARBA00023002"/>
    </source>
</evidence>
<evidence type="ECO:0000256" key="9">
    <source>
        <dbReference type="ARBA" id="ARBA00023014"/>
    </source>
</evidence>
<keyword evidence="8" id="KW-0408">Iron</keyword>
<dbReference type="InterPro" id="IPR041854">
    <property type="entry name" value="BFD-like_2Fe2S-bd_dom_sf"/>
</dbReference>
<proteinExistence type="inferred from homology"/>
<comment type="cofactor">
    <cofactor evidence="2">
        <name>[4Fe-4S] cluster</name>
        <dbReference type="ChEBI" id="CHEBI:49883"/>
    </cofactor>
</comment>
<evidence type="ECO:0000259" key="12">
    <source>
        <dbReference type="Pfam" id="PF07992"/>
    </source>
</evidence>
<keyword evidence="7" id="KW-0560">Oxidoreductase</keyword>
<dbReference type="Proteomes" id="UP001239462">
    <property type="component" value="Unassembled WGS sequence"/>
</dbReference>
<sequence>MIVGGGMSGFGLCDRLVRAGTHQDYDITLIGEEPTPAYDRVNLSRYFKGSSTEDLLLAPRSWYASNEIKLRTGARVVRIDRYAKQVHESSGEVHSYDQLVIATGSHPFIPPIDGHDSDGVFVYRTIDDLRAIKSYCQSKNAERGAVIGGGLLGLEAAKMMLDLGISVSVIEMAPGLMPRQLDANAAKLLERKIAAMGVEVHLVRRTESIQRENDRLRLCFANADDMTVDVLIVAAGVRPNDQLAEEAGLKIGPRRGIEIDDSLQTSDPNIFAIGECASFNEHVFGLVAPCYRMSDVLASRFAGHDLRFAGADESAELKLMGIQVATLGKTIGESAGGSIISHEDSEGRRELLIERGRIVGASCVGPWTELPQIRQAITRQARLWPWQRSRFEKSGTPWNTGGALPVIHWPPDSIVCSCLSVTKETISDLVAKGHQTAESIANSCGASTACGSCRSLVCELAGTSGQQATVPWARTMLATSALASVVVLAWLFVGPIPAATSVQEPRYAFDSVMRSDLGRQISGFGLLGTTLVGLTFSLRKRLSRFTWGSYGFWRAMHGLLGTAVLLGMVAHTGLRLGSNLNFLLGTFFLSTIMVGGIAGVISSIESRLTGTLAMTSRIWRQRLTRVHLWITWPLPILISLHVLSFYWFRD</sequence>
<keyword evidence="5" id="KW-0349">Heme</keyword>
<evidence type="ECO:0000313" key="13">
    <source>
        <dbReference type="EMBL" id="MDM4014880.1"/>
    </source>
</evidence>
<comment type="pathway">
    <text evidence="3">Nitrogen metabolism; nitrate reduction (assimilation).</text>
</comment>
<evidence type="ECO:0000256" key="2">
    <source>
        <dbReference type="ARBA" id="ARBA00001966"/>
    </source>
</evidence>
<evidence type="ECO:0000313" key="14">
    <source>
        <dbReference type="Proteomes" id="UP001239462"/>
    </source>
</evidence>
<evidence type="ECO:0000256" key="3">
    <source>
        <dbReference type="ARBA" id="ARBA00005096"/>
    </source>
</evidence>
<dbReference type="Pfam" id="PF07992">
    <property type="entry name" value="Pyr_redox_2"/>
    <property type="match status" value="1"/>
</dbReference>
<dbReference type="PRINTS" id="PR00368">
    <property type="entry name" value="FADPNR"/>
</dbReference>
<keyword evidence="9" id="KW-0411">Iron-sulfur</keyword>
<reference evidence="13 14" key="1">
    <citation type="submission" date="2023-06" db="EMBL/GenBank/DDBJ databases">
        <title>Roseiconus lacunae JC819 isolated from Gulf of Mannar region, Tamil Nadu.</title>
        <authorList>
            <person name="Pk S."/>
            <person name="Ch S."/>
            <person name="Ch V.R."/>
        </authorList>
    </citation>
    <scope>NUCLEOTIDE SEQUENCE [LARGE SCALE GENOMIC DNA]</scope>
    <source>
        <strain evidence="13 14">JC819</strain>
    </source>
</reference>
<evidence type="ECO:0000256" key="10">
    <source>
        <dbReference type="SAM" id="Phobius"/>
    </source>
</evidence>
<protein>
    <submittedName>
        <fullName evidence="13">FAD-dependent oxidoreductase</fullName>
    </submittedName>
</protein>
<gene>
    <name evidence="13" type="ORF">QTN89_05515</name>
</gene>
<feature type="transmembrane region" description="Helical" evidence="10">
    <location>
        <begin position="517"/>
        <end position="538"/>
    </location>
</feature>
<keyword evidence="10" id="KW-1133">Transmembrane helix</keyword>
<feature type="transmembrane region" description="Helical" evidence="10">
    <location>
        <begin position="550"/>
        <end position="570"/>
    </location>
</feature>
<evidence type="ECO:0000256" key="4">
    <source>
        <dbReference type="ARBA" id="ARBA00010429"/>
    </source>
</evidence>
<dbReference type="InterPro" id="IPR052034">
    <property type="entry name" value="NasD-like"/>
</dbReference>
<dbReference type="PANTHER" id="PTHR43809">
    <property type="entry name" value="NITRITE REDUCTASE (NADH) LARGE SUBUNIT"/>
    <property type="match status" value="1"/>
</dbReference>
<accession>A0ABT7PEE6</accession>
<evidence type="ECO:0000256" key="1">
    <source>
        <dbReference type="ARBA" id="ARBA00001929"/>
    </source>
</evidence>
<dbReference type="SUPFAM" id="SSF51905">
    <property type="entry name" value="FAD/NAD(P)-binding domain"/>
    <property type="match status" value="2"/>
</dbReference>
<feature type="domain" description="BFD-like [2Fe-2S]-binding" evidence="11">
    <location>
        <begin position="414"/>
        <end position="457"/>
    </location>
</feature>
<feature type="domain" description="FAD/NAD(P)-binding" evidence="12">
    <location>
        <begin position="1"/>
        <end position="281"/>
    </location>
</feature>
<feature type="transmembrane region" description="Helical" evidence="10">
    <location>
        <begin position="582"/>
        <end position="605"/>
    </location>
</feature>
<comment type="similarity">
    <text evidence="4">Belongs to the nitrite and sulfite reductase 4Fe-4S domain family.</text>
</comment>
<dbReference type="Gene3D" id="1.10.10.1100">
    <property type="entry name" value="BFD-like [2Fe-2S]-binding domain"/>
    <property type="match status" value="1"/>
</dbReference>
<dbReference type="PANTHER" id="PTHR43809:SF1">
    <property type="entry name" value="NITRITE REDUCTASE (NADH) LARGE SUBUNIT"/>
    <property type="match status" value="1"/>
</dbReference>
<organism evidence="13 14">
    <name type="scientific">Roseiconus lacunae</name>
    <dbReference type="NCBI Taxonomy" id="2605694"/>
    <lineage>
        <taxon>Bacteria</taxon>
        <taxon>Pseudomonadati</taxon>
        <taxon>Planctomycetota</taxon>
        <taxon>Planctomycetia</taxon>
        <taxon>Pirellulales</taxon>
        <taxon>Pirellulaceae</taxon>
        <taxon>Roseiconus</taxon>
    </lineage>
</organism>
<evidence type="ECO:0000259" key="11">
    <source>
        <dbReference type="Pfam" id="PF04324"/>
    </source>
</evidence>
<keyword evidence="10" id="KW-0472">Membrane</keyword>
<keyword evidence="6" id="KW-0479">Metal-binding</keyword>